<name>A0ABX7G870_9GAMM</name>
<keyword evidence="3" id="KW-1185">Reference proteome</keyword>
<dbReference type="EMBL" id="CP069213">
    <property type="protein sequence ID" value="QRH03520.1"/>
    <property type="molecule type" value="Genomic_DNA"/>
</dbReference>
<feature type="chain" id="PRO_5047506471" evidence="1">
    <location>
        <begin position="19"/>
        <end position="187"/>
    </location>
</feature>
<dbReference type="RefSeq" id="WP_203327066.1">
    <property type="nucleotide sequence ID" value="NZ_CP069213.1"/>
</dbReference>
<dbReference type="Proteomes" id="UP000596252">
    <property type="component" value="Chromosome"/>
</dbReference>
<feature type="signal peptide" evidence="1">
    <location>
        <begin position="1"/>
        <end position="18"/>
    </location>
</feature>
<evidence type="ECO:0000313" key="2">
    <source>
        <dbReference type="EMBL" id="QRH03520.1"/>
    </source>
</evidence>
<evidence type="ECO:0000313" key="3">
    <source>
        <dbReference type="Proteomes" id="UP000596252"/>
    </source>
</evidence>
<reference evidence="2 3" key="1">
    <citation type="journal article" date="2012" name="Antonie Van Leeuwenhoek">
        <title>Shewanella litorisediminis sp. nov., a gammaproteobacterium isolated from a tidal flat sediment.</title>
        <authorList>
            <person name="Lee M.H."/>
            <person name="Yoon J.H."/>
        </authorList>
    </citation>
    <scope>NUCLEOTIDE SEQUENCE [LARGE SCALE GENOMIC DNA]</scope>
    <source>
        <strain evidence="2 3">SMK1-12</strain>
    </source>
</reference>
<evidence type="ECO:0000256" key="1">
    <source>
        <dbReference type="SAM" id="SignalP"/>
    </source>
</evidence>
<dbReference type="Gene3D" id="3.10.450.50">
    <property type="match status" value="1"/>
</dbReference>
<keyword evidence="1" id="KW-0732">Signal</keyword>
<gene>
    <name evidence="2" type="ORF">JQC75_09190</name>
</gene>
<dbReference type="SUPFAM" id="SSF54427">
    <property type="entry name" value="NTF2-like"/>
    <property type="match status" value="1"/>
</dbReference>
<organism evidence="2 3">
    <name type="scientific">Shewanella litorisediminis</name>
    <dbReference type="NCBI Taxonomy" id="1173586"/>
    <lineage>
        <taxon>Bacteria</taxon>
        <taxon>Pseudomonadati</taxon>
        <taxon>Pseudomonadota</taxon>
        <taxon>Gammaproteobacteria</taxon>
        <taxon>Alteromonadales</taxon>
        <taxon>Shewanellaceae</taxon>
        <taxon>Shewanella</taxon>
    </lineage>
</organism>
<protein>
    <submittedName>
        <fullName evidence="2">DUF4440 domain-containing protein</fullName>
    </submittedName>
</protein>
<accession>A0ABX7G870</accession>
<dbReference type="InterPro" id="IPR032710">
    <property type="entry name" value="NTF2-like_dom_sf"/>
</dbReference>
<sequence length="187" mass="21206">MRIFPILMGLVLSFAALANSEVQTTDDLAINKTYDLFSEAFDKLNATLIGEAYTESACYIPERHDKEIIRGRDAIVSVYEKFFGKIRSKNARIEVDFRVIDRSRAGDSVTDVGYYLIRFHPASDTGEPVSEYAGKFVTVSRKQADGNWLLSIDSSNRSEPKFYYQTQPVGELYFGQRFNSPDMAKKP</sequence>
<proteinExistence type="predicted"/>